<dbReference type="Pfam" id="PF15919">
    <property type="entry name" value="HicB_lk_antitox"/>
    <property type="match status" value="1"/>
</dbReference>
<dbReference type="InterPro" id="IPR035069">
    <property type="entry name" value="TTHA1013/TTHA0281-like"/>
</dbReference>
<name>A0A1I4FLM4_9LACT</name>
<dbReference type="AlphaFoldDB" id="A0A1I4FLM4"/>
<dbReference type="EMBL" id="FOTJ01000002">
    <property type="protein sequence ID" value="SFL17797.1"/>
    <property type="molecule type" value="Genomic_DNA"/>
</dbReference>
<feature type="domain" description="HicB-like antitoxin of toxin-antitoxin system" evidence="1">
    <location>
        <begin position="18"/>
        <end position="114"/>
    </location>
</feature>
<sequence>MTSRAFALSQKGEKMLLYPAVFKTDGDYISVHFPDVPEAMTQGKDLDEAYKMAEEVLGFALEDYTEMPKASSIEEVKKVEPDATIALIAIDMVAYMRKYHSKVVRKNVSIPEYLAILAKEQGINASQVLTEALEEKVNFG</sequence>
<dbReference type="Proteomes" id="UP000181969">
    <property type="component" value="Unassembled WGS sequence"/>
</dbReference>
<evidence type="ECO:0000313" key="3">
    <source>
        <dbReference type="Proteomes" id="UP000181969"/>
    </source>
</evidence>
<dbReference type="InterPro" id="IPR031807">
    <property type="entry name" value="HicB-like"/>
</dbReference>
<evidence type="ECO:0000259" key="1">
    <source>
        <dbReference type="Pfam" id="PF15919"/>
    </source>
</evidence>
<evidence type="ECO:0000313" key="2">
    <source>
        <dbReference type="EMBL" id="SFL17797.1"/>
    </source>
</evidence>
<dbReference type="Gene3D" id="3.30.160.250">
    <property type="match status" value="1"/>
</dbReference>
<organism evidence="2 3">
    <name type="scientific">Lactococcus garvieae</name>
    <dbReference type="NCBI Taxonomy" id="1363"/>
    <lineage>
        <taxon>Bacteria</taxon>
        <taxon>Bacillati</taxon>
        <taxon>Bacillota</taxon>
        <taxon>Bacilli</taxon>
        <taxon>Lactobacillales</taxon>
        <taxon>Streptococcaceae</taxon>
        <taxon>Lactococcus</taxon>
    </lineage>
</organism>
<accession>A0A1I4FLM4</accession>
<protein>
    <submittedName>
        <fullName evidence="2">Predicted nuclease of the RNAse H fold, HicB family</fullName>
    </submittedName>
</protein>
<dbReference type="SUPFAM" id="SSF143100">
    <property type="entry name" value="TTHA1013/TTHA0281-like"/>
    <property type="match status" value="1"/>
</dbReference>
<proteinExistence type="predicted"/>
<reference evidence="2 3" key="1">
    <citation type="submission" date="2016-10" db="EMBL/GenBank/DDBJ databases">
        <authorList>
            <person name="de Groot N.N."/>
        </authorList>
    </citation>
    <scope>NUCLEOTIDE SEQUENCE [LARGE SCALE GENOMIC DNA]</scope>
    <source>
        <strain evidence="2 3">M79</strain>
    </source>
</reference>
<gene>
    <name evidence="2" type="ORF">SAMN05216438_1027</name>
</gene>